<sequence>MEHQLDEPGESSRSQALREQARQQPDGESEEQSDQSDEQPDEQPDEQLDEQLDEQPDEQPGQSKNTKGASNNGKGKAKRKKKASKKKKKKKKKKSNKKKNKPAEDDDSDATICYTPPIDDPDINYLEAYTLANPHESMQYGFQYFLDEACDVVDDPDPDPDPVITDKDGGFEPLSIIGDVTNPFTKDYNFGLLLDYLRSDLGYVKDDEEALTGETDHFFNLSYCNAFSDLVRSVEEYSRTIGNFQDLFSIHDNVAGITPKTGNDMKDINSTVEREHEYIRSVRTFFSITGIPDDVDDYRAYVDLIRSLRERSGYFDGLIGLMSIADEVVNPPKVKNDVRDSSDLTCTVEADSGLSNNGGEPPNTECFKDSLDLAGHIEEVSSKSTNDIGNPLDITEDAANPLNANDNLSEA</sequence>
<name>A0A8H4KS13_9HYPO</name>
<feature type="compositionally biased region" description="Acidic residues" evidence="1">
    <location>
        <begin position="27"/>
        <end position="57"/>
    </location>
</feature>
<feature type="region of interest" description="Disordered" evidence="1">
    <location>
        <begin position="1"/>
        <end position="112"/>
    </location>
</feature>
<dbReference type="EMBL" id="JAADJG010000117">
    <property type="protein sequence ID" value="KAF4454699.1"/>
    <property type="molecule type" value="Genomic_DNA"/>
</dbReference>
<feature type="compositionally biased region" description="Low complexity" evidence="1">
    <location>
        <begin position="397"/>
        <end position="411"/>
    </location>
</feature>
<feature type="compositionally biased region" description="Basic residues" evidence="1">
    <location>
        <begin position="75"/>
        <end position="100"/>
    </location>
</feature>
<protein>
    <submittedName>
        <fullName evidence="2">Uncharacterized protein</fullName>
    </submittedName>
</protein>
<organism evidence="2 3">
    <name type="scientific">Fusarium austroafricanum</name>
    <dbReference type="NCBI Taxonomy" id="2364996"/>
    <lineage>
        <taxon>Eukaryota</taxon>
        <taxon>Fungi</taxon>
        <taxon>Dikarya</taxon>
        <taxon>Ascomycota</taxon>
        <taxon>Pezizomycotina</taxon>
        <taxon>Sordariomycetes</taxon>
        <taxon>Hypocreomycetidae</taxon>
        <taxon>Hypocreales</taxon>
        <taxon>Nectriaceae</taxon>
        <taxon>Fusarium</taxon>
        <taxon>Fusarium concolor species complex</taxon>
    </lineage>
</organism>
<feature type="region of interest" description="Disordered" evidence="1">
    <location>
        <begin position="379"/>
        <end position="411"/>
    </location>
</feature>
<reference evidence="2" key="1">
    <citation type="submission" date="2020-01" db="EMBL/GenBank/DDBJ databases">
        <title>Identification and distribution of gene clusters putatively required for synthesis of sphingolipid metabolism inhibitors in phylogenetically diverse species of the filamentous fungus Fusarium.</title>
        <authorList>
            <person name="Kim H.-S."/>
            <person name="Busman M."/>
            <person name="Brown D.W."/>
            <person name="Divon H."/>
            <person name="Uhlig S."/>
            <person name="Proctor R.H."/>
        </authorList>
    </citation>
    <scope>NUCLEOTIDE SEQUENCE</scope>
    <source>
        <strain evidence="2">NRRL 53441</strain>
    </source>
</reference>
<feature type="compositionally biased region" description="Low complexity" evidence="1">
    <location>
        <begin position="58"/>
        <end position="74"/>
    </location>
</feature>
<proteinExistence type="predicted"/>
<dbReference type="AlphaFoldDB" id="A0A8H4KS13"/>
<accession>A0A8H4KS13</accession>
<dbReference type="Proteomes" id="UP000605986">
    <property type="component" value="Unassembled WGS sequence"/>
</dbReference>
<keyword evidence="3" id="KW-1185">Reference proteome</keyword>
<evidence type="ECO:0000313" key="2">
    <source>
        <dbReference type="EMBL" id="KAF4454699.1"/>
    </source>
</evidence>
<evidence type="ECO:0000313" key="3">
    <source>
        <dbReference type="Proteomes" id="UP000605986"/>
    </source>
</evidence>
<evidence type="ECO:0000256" key="1">
    <source>
        <dbReference type="SAM" id="MobiDB-lite"/>
    </source>
</evidence>
<comment type="caution">
    <text evidence="2">The sequence shown here is derived from an EMBL/GenBank/DDBJ whole genome shotgun (WGS) entry which is preliminary data.</text>
</comment>
<gene>
    <name evidence="2" type="ORF">F53441_2777</name>
</gene>